<protein>
    <submittedName>
        <fullName evidence="1">Uncharacterized protein</fullName>
    </submittedName>
</protein>
<dbReference type="HOGENOM" id="CLU_1524372_0_0_4"/>
<comment type="caution">
    <text evidence="1">The sequence shown here is derived from an EMBL/GenBank/DDBJ whole genome shotgun (WGS) entry which is preliminary data.</text>
</comment>
<evidence type="ECO:0000313" key="2">
    <source>
        <dbReference type="Proteomes" id="UP000004956"/>
    </source>
</evidence>
<proteinExistence type="predicted"/>
<dbReference type="AlphaFoldDB" id="H3KBZ7"/>
<dbReference type="Proteomes" id="UP000004956">
    <property type="component" value="Unassembled WGS sequence"/>
</dbReference>
<dbReference type="OrthoDB" id="9155370at2"/>
<name>H3KBZ7_9BURK</name>
<dbReference type="EMBL" id="AFBQ01000033">
    <property type="protein sequence ID" value="EHY32361.1"/>
    <property type="molecule type" value="Genomic_DNA"/>
</dbReference>
<accession>H3KBZ7</accession>
<reference evidence="1 2" key="1">
    <citation type="submission" date="2011-11" db="EMBL/GenBank/DDBJ databases">
        <authorList>
            <person name="Weinstock G."/>
            <person name="Sodergren E."/>
            <person name="Clifton S."/>
            <person name="Fulton L."/>
            <person name="Fulton B."/>
            <person name="Courtney L."/>
            <person name="Fronick C."/>
            <person name="Harrison M."/>
            <person name="Strong C."/>
            <person name="Farmer C."/>
            <person name="Delahaunty K."/>
            <person name="Markovic C."/>
            <person name="Hall O."/>
            <person name="Minx P."/>
            <person name="Tomlinson C."/>
            <person name="Mitreva M."/>
            <person name="Hou S."/>
            <person name="Chen J."/>
            <person name="Wollam A."/>
            <person name="Pepin K.H."/>
            <person name="Johnson M."/>
            <person name="Bhonagiri V."/>
            <person name="Zhang X."/>
            <person name="Suruliraj S."/>
            <person name="Warren W."/>
            <person name="Chinwalla A."/>
            <person name="Mardis E.R."/>
            <person name="Wilson R.K."/>
        </authorList>
    </citation>
    <scope>NUCLEOTIDE SEQUENCE [LARGE SCALE GENOMIC DNA]</scope>
    <source>
        <strain evidence="1 2">YIT 11816</strain>
    </source>
</reference>
<evidence type="ECO:0000313" key="1">
    <source>
        <dbReference type="EMBL" id="EHY32361.1"/>
    </source>
</evidence>
<dbReference type="RefSeq" id="WP_008540655.1">
    <property type="nucleotide sequence ID" value="NZ_JH604865.1"/>
</dbReference>
<gene>
    <name evidence="1" type="ORF">HMPREF9440_00247</name>
</gene>
<organism evidence="1 2">
    <name type="scientific">Sutterella parvirubra YIT 11816</name>
    <dbReference type="NCBI Taxonomy" id="762967"/>
    <lineage>
        <taxon>Bacteria</taxon>
        <taxon>Pseudomonadati</taxon>
        <taxon>Pseudomonadota</taxon>
        <taxon>Betaproteobacteria</taxon>
        <taxon>Burkholderiales</taxon>
        <taxon>Sutterellaceae</taxon>
        <taxon>Sutterella</taxon>
    </lineage>
</organism>
<sequence>MTEEFAPHPAIDLMNQDNVFLALEELGIAHMQHCWILANAPEHEDAAAVAEQASEFLEDLTSLFVGEAGPDRVVPNGWAGLKMGGHLRRTMPTVLAARLPEAFAGQALESVPDAVIIRTALEAYLSSLEKVSTEDAAHAARGAKLPAKDYVDFMVAWSGVFSGKADALKLDPRFAL</sequence>
<dbReference type="STRING" id="762967.HMPREF9440_00247"/>
<keyword evidence="2" id="KW-1185">Reference proteome</keyword>
<dbReference type="PATRIC" id="fig|762967.3.peg.205"/>